<feature type="transmembrane region" description="Helical" evidence="6">
    <location>
        <begin position="560"/>
        <end position="578"/>
    </location>
</feature>
<feature type="compositionally biased region" description="Acidic residues" evidence="5">
    <location>
        <begin position="1"/>
        <end position="16"/>
    </location>
</feature>
<feature type="region of interest" description="Disordered" evidence="5">
    <location>
        <begin position="1"/>
        <end position="70"/>
    </location>
</feature>
<dbReference type="SUPFAM" id="SSF144083">
    <property type="entry name" value="Magnesium transport protein CorA, transmembrane region"/>
    <property type="match status" value="1"/>
</dbReference>
<comment type="caution">
    <text evidence="7">The sequence shown here is derived from an EMBL/GenBank/DDBJ whole genome shotgun (WGS) entry which is preliminary data.</text>
</comment>
<reference evidence="7 8" key="1">
    <citation type="submission" date="2024-01" db="EMBL/GenBank/DDBJ databases">
        <authorList>
            <person name="Allen C."/>
            <person name="Tagirdzhanova G."/>
        </authorList>
    </citation>
    <scope>NUCLEOTIDE SEQUENCE [LARGE SCALE GENOMIC DNA]</scope>
</reference>
<keyword evidence="3 6" id="KW-1133">Transmembrane helix</keyword>
<dbReference type="Pfam" id="PF01544">
    <property type="entry name" value="CorA"/>
    <property type="match status" value="1"/>
</dbReference>
<evidence type="ECO:0000313" key="8">
    <source>
        <dbReference type="Proteomes" id="UP001642405"/>
    </source>
</evidence>
<dbReference type="InterPro" id="IPR045863">
    <property type="entry name" value="CorA_TM1_TM2"/>
</dbReference>
<evidence type="ECO:0000256" key="2">
    <source>
        <dbReference type="ARBA" id="ARBA00022692"/>
    </source>
</evidence>
<keyword evidence="2 6" id="KW-0812">Transmembrane</keyword>
<evidence type="ECO:0000256" key="4">
    <source>
        <dbReference type="ARBA" id="ARBA00023136"/>
    </source>
</evidence>
<evidence type="ECO:0000313" key="7">
    <source>
        <dbReference type="EMBL" id="CAK7229731.1"/>
    </source>
</evidence>
<feature type="region of interest" description="Disordered" evidence="5">
    <location>
        <begin position="309"/>
        <end position="332"/>
    </location>
</feature>
<gene>
    <name evidence="7" type="ORF">SCUCBS95973_007327</name>
</gene>
<organism evidence="7 8">
    <name type="scientific">Sporothrix curviconia</name>
    <dbReference type="NCBI Taxonomy" id="1260050"/>
    <lineage>
        <taxon>Eukaryota</taxon>
        <taxon>Fungi</taxon>
        <taxon>Dikarya</taxon>
        <taxon>Ascomycota</taxon>
        <taxon>Pezizomycotina</taxon>
        <taxon>Sordariomycetes</taxon>
        <taxon>Sordariomycetidae</taxon>
        <taxon>Ophiostomatales</taxon>
        <taxon>Ophiostomataceae</taxon>
        <taxon>Sporothrix</taxon>
    </lineage>
</organism>
<dbReference type="Gene3D" id="1.20.58.340">
    <property type="entry name" value="Magnesium transport protein CorA, transmembrane region"/>
    <property type="match status" value="1"/>
</dbReference>
<dbReference type="EMBL" id="CAWUHB010000050">
    <property type="protein sequence ID" value="CAK7229731.1"/>
    <property type="molecule type" value="Genomic_DNA"/>
</dbReference>
<feature type="transmembrane region" description="Helical" evidence="6">
    <location>
        <begin position="529"/>
        <end position="548"/>
    </location>
</feature>
<evidence type="ECO:0000256" key="1">
    <source>
        <dbReference type="ARBA" id="ARBA00004141"/>
    </source>
</evidence>
<dbReference type="Proteomes" id="UP001642405">
    <property type="component" value="Unassembled WGS sequence"/>
</dbReference>
<accession>A0ABP0CF67</accession>
<sequence length="611" mass="66488">MNNDDHDDYDDHDDHDDQTVKALSEQKSSEHCYPRPDLISLSEYLNTKPKTSHAPASRPLPNENNDRPPDRFAIVHNVATGQSQPYEATDAGLGQFAITHRRDRAQAQAKNAHGSTILFLRGFSAASWLTTVGETYGASVELFRRHLDYPSFTSVTKTYYRSPPLPSSTVHVFQLSIPTICVLNGGSADPGQPEDLQRQRRRNAEDMTRYFIELRSNAQTGDSVVRHFHLLSNEEYVLEQTVTVQVRASGPASGSAGNAIVWLDSGRDLAHGERGPWTPPPGTPLWKNYFLPVIVDHAHAEDVAAADGDGGHLGAGSSGADLSPGLGAPGASRRSSFSVVVGDGQRAAGGGADVPWMANQNSCALPLQYGAGLDRALASRDTLYALSELFQFSAAATAQLLNFVHAKIKHELSFIGTAAGGGGHASAVSLLNLNFIKDLLDARTQGLVEVVGILRNRDALMWPRVPDGEPGADTARQTAALLLADFEHLLQRAEALAAACDQGVLTLANSAALEETRRSTELSLVVQRLTIIGTVFIPLSFVCSLWGMNFQEMGTGSLHLYWWPVSAVPFVLASYVIYRWETVASVWGRFVRWWSTRHTARRRFNGTGEVT</sequence>
<evidence type="ECO:0000256" key="5">
    <source>
        <dbReference type="SAM" id="MobiDB-lite"/>
    </source>
</evidence>
<evidence type="ECO:0000256" key="3">
    <source>
        <dbReference type="ARBA" id="ARBA00022989"/>
    </source>
</evidence>
<keyword evidence="4 6" id="KW-0472">Membrane</keyword>
<evidence type="ECO:0000256" key="6">
    <source>
        <dbReference type="SAM" id="Phobius"/>
    </source>
</evidence>
<proteinExistence type="predicted"/>
<protein>
    <submittedName>
        <fullName evidence="7">Uncharacterized protein</fullName>
    </submittedName>
</protein>
<name>A0ABP0CF67_9PEZI</name>
<keyword evidence="8" id="KW-1185">Reference proteome</keyword>
<comment type="subcellular location">
    <subcellularLocation>
        <location evidence="1">Membrane</location>
        <topology evidence="1">Multi-pass membrane protein</topology>
    </subcellularLocation>
</comment>
<dbReference type="InterPro" id="IPR002523">
    <property type="entry name" value="MgTranspt_CorA/ZnTranspt_ZntB"/>
</dbReference>